<protein>
    <submittedName>
        <fullName evidence="1">Uncharacterized protein</fullName>
    </submittedName>
</protein>
<dbReference type="EMBL" id="BKAR01000027">
    <property type="protein sequence ID" value="GEP85355.1"/>
    <property type="molecule type" value="Genomic_DNA"/>
</dbReference>
<dbReference type="Pfam" id="PF01541">
    <property type="entry name" value="GIY-YIG"/>
    <property type="match status" value="1"/>
</dbReference>
<dbReference type="InterPro" id="IPR027417">
    <property type="entry name" value="P-loop_NTPase"/>
</dbReference>
<dbReference type="CDD" id="cd10439">
    <property type="entry name" value="GIY-YIG_COG3410"/>
    <property type="match status" value="1"/>
</dbReference>
<dbReference type="SMART" id="SM00382">
    <property type="entry name" value="AAA"/>
    <property type="match status" value="1"/>
</dbReference>
<proteinExistence type="predicted"/>
<dbReference type="Proteomes" id="UP000321736">
    <property type="component" value="Unassembled WGS sequence"/>
</dbReference>
<dbReference type="InterPro" id="IPR003593">
    <property type="entry name" value="AAA+_ATPase"/>
</dbReference>
<evidence type="ECO:0000313" key="1">
    <source>
        <dbReference type="EMBL" id="GEP85355.1"/>
    </source>
</evidence>
<dbReference type="SUPFAM" id="SSF52540">
    <property type="entry name" value="P-loop containing nucleoside triphosphate hydrolases"/>
    <property type="match status" value="1"/>
</dbReference>
<dbReference type="SUPFAM" id="SSF82771">
    <property type="entry name" value="GIY-YIG endonuclease"/>
    <property type="match status" value="1"/>
</dbReference>
<dbReference type="Gene3D" id="3.40.50.300">
    <property type="entry name" value="P-loop containing nucleotide triphosphate hydrolases"/>
    <property type="match status" value="1"/>
</dbReference>
<accession>A0A239TH42</accession>
<gene>
    <name evidence="1" type="ORF">SPI02_19400</name>
</gene>
<reference evidence="1 2" key="1">
    <citation type="submission" date="2019-07" db="EMBL/GenBank/DDBJ databases">
        <title>Whole genome shotgun sequence of Staphylococcus piscifermentans NBRC 109625.</title>
        <authorList>
            <person name="Hosoyama A."/>
            <person name="Uohara A."/>
            <person name="Ohji S."/>
            <person name="Ichikawa N."/>
        </authorList>
    </citation>
    <scope>NUCLEOTIDE SEQUENCE [LARGE SCALE GENOMIC DNA]</scope>
    <source>
        <strain evidence="1 2">NBRC 109625</strain>
    </source>
</reference>
<name>A0A239TH42_9STAP</name>
<dbReference type="Pfam" id="PF09848">
    <property type="entry name" value="SLFN-g3_helicase"/>
    <property type="match status" value="1"/>
</dbReference>
<sequence>MMTNNLNGDYMKNKGVPIIRQIGYSLTDLNQSISTWQELNEAKYLLRYPTVYIINDEEKKNDFKVYVGETADINSRTKQHLQGDVKMKEYWQEFSNSFTSSMYVIGHQYFNKSLTLDIENRLMQYLSSVNSVSSIYNSRTNQQNEYYTSDQLDTIFSQIWKKLNKENNILFPVESIIRDSAIFKASPFHKLTSEQNAAKDEITMKIQVALHNQQEGQLVLVEGEAGSGKTVLMSSLFFDLKRDFEKENNDSSLDVHLLVNHDEQLKVYREIAKKLGLYDKKDNKQPIVNKPTSFINHHSTDEKVDVIIVDEAHLLLTQGKQSYRGKNHLNDLLERARVVVAVFDHKQILSTEQVLEEEQLNKLISSTKANDNHIQLRNQMRINSGVETINWIRHLVDQQAIENIPEDSKGYEIKIFNKPADLENAVRKKAESEESGISRLLATYDWKYVGQKKPENQDYWNVKIDDWKMPWNSQLNVENKRQKNLSWPEQSQTINEVGSTFTIQGFDLNYAGVIIGPSVKFRNGRIIFDGSESYNKKATQNRTLSDNSKRKFDQELLKNELNVLLTRGVNGLYIYAVDDELRAALQRAANGGINHE</sequence>
<dbReference type="InterPro" id="IPR000305">
    <property type="entry name" value="GIY-YIG_endonuc"/>
</dbReference>
<organism evidence="1 2">
    <name type="scientific">Staphylococcus piscifermentans</name>
    <dbReference type="NCBI Taxonomy" id="70258"/>
    <lineage>
        <taxon>Bacteria</taxon>
        <taxon>Bacillati</taxon>
        <taxon>Bacillota</taxon>
        <taxon>Bacilli</taxon>
        <taxon>Bacillales</taxon>
        <taxon>Staphylococcaceae</taxon>
        <taxon>Staphylococcus</taxon>
    </lineage>
</organism>
<keyword evidence="2" id="KW-1185">Reference proteome</keyword>
<dbReference type="InterPro" id="IPR035901">
    <property type="entry name" value="GIY-YIG_endonuc_sf"/>
</dbReference>
<dbReference type="PROSITE" id="PS50164">
    <property type="entry name" value="GIY_YIG"/>
    <property type="match status" value="1"/>
</dbReference>
<dbReference type="AlphaFoldDB" id="A0A239TH42"/>
<comment type="caution">
    <text evidence="1">The sequence shown here is derived from an EMBL/GenBank/DDBJ whole genome shotgun (WGS) entry which is preliminary data.</text>
</comment>
<dbReference type="InterPro" id="IPR018647">
    <property type="entry name" value="SLFN_3-like_DNA/RNA_helicase"/>
</dbReference>
<evidence type="ECO:0000313" key="2">
    <source>
        <dbReference type="Proteomes" id="UP000321736"/>
    </source>
</evidence>